<keyword evidence="4 7" id="KW-1133">Transmembrane helix</keyword>
<keyword evidence="2" id="KW-1003">Cell membrane</keyword>
<feature type="transmembrane region" description="Helical" evidence="7">
    <location>
        <begin position="330"/>
        <end position="350"/>
    </location>
</feature>
<feature type="domain" description="ABC3 transporter permease C-terminal" evidence="8">
    <location>
        <begin position="240"/>
        <end position="360"/>
    </location>
</feature>
<evidence type="ECO:0000256" key="7">
    <source>
        <dbReference type="SAM" id="Phobius"/>
    </source>
</evidence>
<evidence type="ECO:0000256" key="4">
    <source>
        <dbReference type="ARBA" id="ARBA00022989"/>
    </source>
</evidence>
<gene>
    <name evidence="10" type="primary">ytrF</name>
    <name evidence="9" type="ORF">ATN07_29095</name>
    <name evidence="10" type="ORF">BTAR23_AR23_05847</name>
</gene>
<dbReference type="Proteomes" id="UP000508034">
    <property type="component" value="Unassembled WGS sequence"/>
</dbReference>
<evidence type="ECO:0000313" key="10">
    <source>
        <dbReference type="EMBL" id="VIJ07749.1"/>
    </source>
</evidence>
<evidence type="ECO:0000256" key="6">
    <source>
        <dbReference type="ARBA" id="ARBA00038076"/>
    </source>
</evidence>
<reference evidence="10 11" key="2">
    <citation type="submission" date="2019-04" db="EMBL/GenBank/DDBJ databases">
        <authorList>
            <person name="Patino-Navarrete R."/>
            <person name="Patino Navarrete R."/>
        </authorList>
    </citation>
    <scope>NUCLEOTIDE SEQUENCE [LARGE SCALE GENOMIC DNA]</scope>
    <source>
        <strain evidence="10">Bacillus thuringiensis strain AR23</strain>
    </source>
</reference>
<accession>A0A1L2Z0G6</accession>
<evidence type="ECO:0000256" key="3">
    <source>
        <dbReference type="ARBA" id="ARBA00022692"/>
    </source>
</evidence>
<dbReference type="EMBL" id="CAAKHA010000028">
    <property type="protein sequence ID" value="VIJ07749.1"/>
    <property type="molecule type" value="Genomic_DNA"/>
</dbReference>
<feature type="transmembrane region" description="Helical" evidence="7">
    <location>
        <begin position="405"/>
        <end position="426"/>
    </location>
</feature>
<evidence type="ECO:0000313" key="11">
    <source>
        <dbReference type="Proteomes" id="UP000508034"/>
    </source>
</evidence>
<dbReference type="InterPro" id="IPR003838">
    <property type="entry name" value="ABC3_permease_C"/>
</dbReference>
<feature type="transmembrane region" description="Helical" evidence="7">
    <location>
        <begin position="288"/>
        <end position="310"/>
    </location>
</feature>
<evidence type="ECO:0000256" key="5">
    <source>
        <dbReference type="ARBA" id="ARBA00023136"/>
    </source>
</evidence>
<dbReference type="PANTHER" id="PTHR30572:SF4">
    <property type="entry name" value="ABC TRANSPORTER PERMEASE YTRF"/>
    <property type="match status" value="1"/>
</dbReference>
<dbReference type="PANTHER" id="PTHR30572">
    <property type="entry name" value="MEMBRANE COMPONENT OF TRANSPORTER-RELATED"/>
    <property type="match status" value="1"/>
</dbReference>
<comment type="subcellular location">
    <subcellularLocation>
        <location evidence="1">Cell membrane</location>
        <topology evidence="1">Multi-pass membrane protein</topology>
    </subcellularLocation>
</comment>
<dbReference type="GO" id="GO:0005886">
    <property type="term" value="C:plasma membrane"/>
    <property type="evidence" value="ECO:0007669"/>
    <property type="project" value="UniProtKB-SubCell"/>
</dbReference>
<dbReference type="RefSeq" id="WP_000581945.1">
    <property type="nucleotide sequence ID" value="NZ_CAAKHA010000028.1"/>
</dbReference>
<evidence type="ECO:0000313" key="9">
    <source>
        <dbReference type="EMBL" id="APF32564.1"/>
    </source>
</evidence>
<protein>
    <submittedName>
        <fullName evidence="9 10">ABC transporter permease</fullName>
    </submittedName>
</protein>
<dbReference type="EMBL" id="CP013276">
    <property type="protein sequence ID" value="APF32564.1"/>
    <property type="molecule type" value="Genomic_DNA"/>
</dbReference>
<proteinExistence type="inferred from homology"/>
<dbReference type="AlphaFoldDB" id="A0A1L2Z0G6"/>
<keyword evidence="5 7" id="KW-0472">Membrane</keyword>
<geneLocation type="plasmid" evidence="9">
    <name>pAM65-52-1-360K</name>
</geneLocation>
<feature type="transmembrane region" description="Helical" evidence="7">
    <location>
        <begin position="742"/>
        <end position="770"/>
    </location>
</feature>
<dbReference type="Pfam" id="PF02687">
    <property type="entry name" value="FtsX"/>
    <property type="match status" value="2"/>
</dbReference>
<evidence type="ECO:0000259" key="8">
    <source>
        <dbReference type="Pfam" id="PF02687"/>
    </source>
</evidence>
<reference evidence="9" key="1">
    <citation type="journal article" date="2017" name="Res. Microbiol.">
        <title>Comparative genomics of extrachromosomal elements in Bacillus thuringiensis subsp. israelensis.</title>
        <authorList>
            <person name="Bolotin A."/>
            <person name="Gillis A."/>
            <person name="Sanchis V."/>
            <person name="Nielsen-LeRoux C."/>
            <person name="Mahillon J."/>
            <person name="Lereclus D."/>
            <person name="Sorokin A."/>
        </authorList>
    </citation>
    <scope>NUCLEOTIDE SEQUENCE</scope>
    <source>
        <strain evidence="9">AM65-52</strain>
        <plasmid evidence="9">pAM65-52-1-360K</plasmid>
    </source>
</reference>
<keyword evidence="9" id="KW-0614">Plasmid</keyword>
<feature type="transmembrane region" description="Helical" evidence="7">
    <location>
        <begin position="21"/>
        <end position="41"/>
    </location>
</feature>
<feature type="transmembrane region" description="Helical" evidence="7">
    <location>
        <begin position="694"/>
        <end position="721"/>
    </location>
</feature>
<dbReference type="GO" id="GO:0022857">
    <property type="term" value="F:transmembrane transporter activity"/>
    <property type="evidence" value="ECO:0007669"/>
    <property type="project" value="TreeGrafter"/>
</dbReference>
<sequence>MIHSYKQLSQKYLRSNIKRTLLTLTGIILALALITTIGLFFNSGYTSGIENAKKGSMGSANISVENYNQKLFNMIKSNPNISSYGIITPGEVLHIHEIAVSYMYADHQALKLLKSSIPVHGKLPSNENEAVLEKWMLPYFGPNLKLGDMFIIHEKKYKLVGVLNKSSGTQENKTGQLLTYKNKFKVGEGSVLIELHKYANFDEVENQFKLLTNKENIRVNNELKRALKPSVEIMVAAAISIGIVVISTIVIIYNAFQISIVERMKQFGLLRSIVATKKQIRKIVIREATFLSIIAIFFGILCSVLVVFLLNQVLINVLKNSMGYTIKLDWLIICVSSLITLITVYISSYFPAFFAGRISPLLAVSSRLAIKKEKIKKKKRTKLKKPLSFPLSMALKNIQRNPNRYTVTILSIIISSVLYITFTFLIDTVIQRKQPEIQALKSDISVTVNSNLDKTSIDHMSRNIYKVNNVEKLYKQYQANDFYTKVPKNKQIKELQGNESLYQKVKYNNQTVEIVKTQIKAYDENSLKKLAENVTSGRIDISKLNREKEVILVKQAASNDMNTSKKYIGSLSTFQVGDEIQITSQQERKSTEEISYNEEKLETLKIAAIVELDIFNMSRVMDTITFITSEQIAEYITPSPQKLTSFEIDLENQSQADATILDIQKKLGGDASIDVKNNIVQSNFHTDNIIYIKILGYGFIAVITLIGCVNILNTITVSIIMRRKELAALKSIGMSQKDLKKMITYEGLLYGLFGSIQGIFFGCMLSYILYVALSNMVSFEWIIPYQSIFITFITALLISYVAVLIPLRKIQKDNVIDVIREE</sequence>
<evidence type="ECO:0000256" key="1">
    <source>
        <dbReference type="ARBA" id="ARBA00004651"/>
    </source>
</evidence>
<name>A0A1L2Z0G6_BACTI</name>
<keyword evidence="3 7" id="KW-0812">Transmembrane</keyword>
<feature type="transmembrane region" description="Helical" evidence="7">
    <location>
        <begin position="782"/>
        <end position="805"/>
    </location>
</feature>
<evidence type="ECO:0000256" key="2">
    <source>
        <dbReference type="ARBA" id="ARBA00022475"/>
    </source>
</evidence>
<organism evidence="9">
    <name type="scientific">Bacillus thuringiensis subsp. israelensis</name>
    <dbReference type="NCBI Taxonomy" id="1430"/>
    <lineage>
        <taxon>Bacteria</taxon>
        <taxon>Bacillati</taxon>
        <taxon>Bacillota</taxon>
        <taxon>Bacilli</taxon>
        <taxon>Bacillales</taxon>
        <taxon>Bacillaceae</taxon>
        <taxon>Bacillus</taxon>
        <taxon>Bacillus cereus group</taxon>
    </lineage>
</organism>
<feature type="transmembrane region" description="Helical" evidence="7">
    <location>
        <begin position="233"/>
        <end position="256"/>
    </location>
</feature>
<dbReference type="InterPro" id="IPR050250">
    <property type="entry name" value="Macrolide_Exporter_MacB"/>
</dbReference>
<comment type="similarity">
    <text evidence="6">Belongs to the ABC-4 integral membrane protein family.</text>
</comment>
<feature type="domain" description="ABC3 transporter permease C-terminal" evidence="8">
    <location>
        <begin position="699"/>
        <end position="814"/>
    </location>
</feature>